<protein>
    <submittedName>
        <fullName evidence="1">Uncharacterized protein</fullName>
    </submittedName>
</protein>
<name>A0A437AIZ2_9MICR</name>
<accession>A0A437AIZ2</accession>
<evidence type="ECO:0000313" key="2">
    <source>
        <dbReference type="Proteomes" id="UP000282876"/>
    </source>
</evidence>
<evidence type="ECO:0000313" key="1">
    <source>
        <dbReference type="EMBL" id="RVD91155.1"/>
    </source>
</evidence>
<sequence>MLLVFLISSLSSDYPNIKQLLSQPSTFASLSQNKSEILNRDIKSNKIISSNNKSKLITNTINYAKKLIRTLDKNKNIKLLEIITLNMIKLRFRINYHAERLITSMIGARLHLNVFLEKVIKDEYSVKIKKNVIEFVMPMILKSITEVYKFENKQCIASNILYDTKSGIYQFNYFLASFLEKTKHQLKVKIYYTLILSPYSAENITDRDDKIVDKEVDRLEKEPLFLNMVKFCPTLGTISSQFFKTSDIKPYVKKRLHYYISIMLLKYLSVINLLFDKQVDIFQKKYIPLYKLKILEELLLELHLYVYIISFKCSTQIVTKKFIILKSFSWFLKIINRNYLPSQLFVTFKNSSVLNMHQK</sequence>
<dbReference type="EMBL" id="RCSS01000627">
    <property type="protein sequence ID" value="RVD91155.1"/>
    <property type="molecule type" value="Genomic_DNA"/>
</dbReference>
<comment type="caution">
    <text evidence="1">The sequence shown here is derived from an EMBL/GenBank/DDBJ whole genome shotgun (WGS) entry which is preliminary data.</text>
</comment>
<dbReference type="Proteomes" id="UP000282876">
    <property type="component" value="Unassembled WGS sequence"/>
</dbReference>
<keyword evidence="2" id="KW-1185">Reference proteome</keyword>
<organism evidence="1 2">
    <name type="scientific">Tubulinosema ratisbonensis</name>
    <dbReference type="NCBI Taxonomy" id="291195"/>
    <lineage>
        <taxon>Eukaryota</taxon>
        <taxon>Fungi</taxon>
        <taxon>Fungi incertae sedis</taxon>
        <taxon>Microsporidia</taxon>
        <taxon>Tubulinosematoidea</taxon>
        <taxon>Tubulinosematidae</taxon>
        <taxon>Tubulinosema</taxon>
    </lineage>
</organism>
<dbReference type="AlphaFoldDB" id="A0A437AIZ2"/>
<gene>
    <name evidence="1" type="ORF">TUBRATIS_24060</name>
</gene>
<proteinExistence type="predicted"/>
<reference evidence="1 2" key="1">
    <citation type="submission" date="2018-10" db="EMBL/GenBank/DDBJ databases">
        <title>Draft genome sequence of the microsporidian Tubulinosema ratisbonensis.</title>
        <authorList>
            <person name="Polonais V."/>
            <person name="Peyretaillade E."/>
            <person name="Niehus S."/>
            <person name="Wawrzyniak I."/>
            <person name="Franchet A."/>
            <person name="Gaspin C."/>
            <person name="Reichstadt M."/>
            <person name="Belser C."/>
            <person name="Labadie K."/>
            <person name="Delbac F."/>
            <person name="Ferrandon D."/>
        </authorList>
    </citation>
    <scope>NUCLEOTIDE SEQUENCE [LARGE SCALE GENOMIC DNA]</scope>
    <source>
        <strain evidence="1 2">Franzen</strain>
    </source>
</reference>
<dbReference type="VEuPathDB" id="MicrosporidiaDB:TUBRATIS_24060"/>